<keyword evidence="3" id="KW-1185">Reference proteome</keyword>
<dbReference type="AlphaFoldDB" id="A0A2H3IVM4"/>
<feature type="region of interest" description="Disordered" evidence="1">
    <location>
        <begin position="1"/>
        <end position="21"/>
    </location>
</feature>
<organism evidence="2 3">
    <name type="scientific">Wolfiporia cocos (strain MD-104)</name>
    <name type="common">Brown rot fungus</name>
    <dbReference type="NCBI Taxonomy" id="742152"/>
    <lineage>
        <taxon>Eukaryota</taxon>
        <taxon>Fungi</taxon>
        <taxon>Dikarya</taxon>
        <taxon>Basidiomycota</taxon>
        <taxon>Agaricomycotina</taxon>
        <taxon>Agaricomycetes</taxon>
        <taxon>Polyporales</taxon>
        <taxon>Phaeolaceae</taxon>
        <taxon>Wolfiporia</taxon>
    </lineage>
</organism>
<dbReference type="EMBL" id="KB467831">
    <property type="protein sequence ID" value="PCH34040.1"/>
    <property type="molecule type" value="Genomic_DNA"/>
</dbReference>
<gene>
    <name evidence="2" type="ORF">WOLCODRAFT_141939</name>
</gene>
<accession>A0A2H3IVM4</accession>
<dbReference type="OrthoDB" id="3269398at2759"/>
<dbReference type="OMA" id="RWRFEYF"/>
<feature type="compositionally biased region" description="Basic residues" evidence="1">
    <location>
        <begin position="63"/>
        <end position="75"/>
    </location>
</feature>
<feature type="compositionally biased region" description="Low complexity" evidence="1">
    <location>
        <begin position="7"/>
        <end position="21"/>
    </location>
</feature>
<evidence type="ECO:0000313" key="2">
    <source>
        <dbReference type="EMBL" id="PCH34040.1"/>
    </source>
</evidence>
<name>A0A2H3IVM4_WOLCO</name>
<feature type="compositionally biased region" description="Low complexity" evidence="1">
    <location>
        <begin position="41"/>
        <end position="59"/>
    </location>
</feature>
<sequence length="376" mass="41207">MSIESDCSPSTSPCTSPQFSRFSRSYSSVSMTLFGSGSALSTSPSIATNSSNPSPTTSPRRFLPLKKIQKSKKSRSCSPLQMVDTSTGFQGSSQAPEIDTPNSEPVTPIMPTFNIPALSNHRRTDSTATTNSAKSVRSVRSCHISSPLASPTSDGLQSVNIPGILSWLNGTTIEFWIDQEGIHAVRSTFRLMGYTSEAVEDRDVDLINALTYGLADFMPTYRQVYKFNSSKVDAPPILRRLTKSGDGDKDYISQQASLTVSSNGVYSVSGVEFFDFQPHRAPLVLRWRFEYFVHDSLTEIPGATVQDTKTLTPLRFSCSPGLLHPTHGKKRTTLLQVFKRSPLLRAQAFSGMPHHIIPVAKMNTRAPSGHFFARGL</sequence>
<proteinExistence type="predicted"/>
<evidence type="ECO:0000256" key="1">
    <source>
        <dbReference type="SAM" id="MobiDB-lite"/>
    </source>
</evidence>
<evidence type="ECO:0000313" key="3">
    <source>
        <dbReference type="Proteomes" id="UP000218811"/>
    </source>
</evidence>
<dbReference type="Proteomes" id="UP000218811">
    <property type="component" value="Unassembled WGS sequence"/>
</dbReference>
<feature type="region of interest" description="Disordered" evidence="1">
    <location>
        <begin position="36"/>
        <end position="134"/>
    </location>
</feature>
<protein>
    <submittedName>
        <fullName evidence="2">Uncharacterized protein</fullName>
    </submittedName>
</protein>
<feature type="compositionally biased region" description="Polar residues" evidence="1">
    <location>
        <begin position="76"/>
        <end position="105"/>
    </location>
</feature>
<reference evidence="2 3" key="1">
    <citation type="journal article" date="2012" name="Science">
        <title>The Paleozoic origin of enzymatic lignin decomposition reconstructed from 31 fungal genomes.</title>
        <authorList>
            <person name="Floudas D."/>
            <person name="Binder M."/>
            <person name="Riley R."/>
            <person name="Barry K."/>
            <person name="Blanchette R.A."/>
            <person name="Henrissat B."/>
            <person name="Martinez A.T."/>
            <person name="Otillar R."/>
            <person name="Spatafora J.W."/>
            <person name="Yadav J.S."/>
            <person name="Aerts A."/>
            <person name="Benoit I."/>
            <person name="Boyd A."/>
            <person name="Carlson A."/>
            <person name="Copeland A."/>
            <person name="Coutinho P.M."/>
            <person name="de Vries R.P."/>
            <person name="Ferreira P."/>
            <person name="Findley K."/>
            <person name="Foster B."/>
            <person name="Gaskell J."/>
            <person name="Glotzer D."/>
            <person name="Gorecki P."/>
            <person name="Heitman J."/>
            <person name="Hesse C."/>
            <person name="Hori C."/>
            <person name="Igarashi K."/>
            <person name="Jurgens J.A."/>
            <person name="Kallen N."/>
            <person name="Kersten P."/>
            <person name="Kohler A."/>
            <person name="Kuees U."/>
            <person name="Kumar T.K.A."/>
            <person name="Kuo A."/>
            <person name="LaButti K."/>
            <person name="Larrondo L.F."/>
            <person name="Lindquist E."/>
            <person name="Ling A."/>
            <person name="Lombard V."/>
            <person name="Lucas S."/>
            <person name="Lundell T."/>
            <person name="Martin R."/>
            <person name="McLaughlin D.J."/>
            <person name="Morgenstern I."/>
            <person name="Morin E."/>
            <person name="Murat C."/>
            <person name="Nagy L.G."/>
            <person name="Nolan M."/>
            <person name="Ohm R.A."/>
            <person name="Patyshakuliyeva A."/>
            <person name="Rokas A."/>
            <person name="Ruiz-Duenas F.J."/>
            <person name="Sabat G."/>
            <person name="Salamov A."/>
            <person name="Samejima M."/>
            <person name="Schmutz J."/>
            <person name="Slot J.C."/>
            <person name="St John F."/>
            <person name="Stenlid J."/>
            <person name="Sun H."/>
            <person name="Sun S."/>
            <person name="Syed K."/>
            <person name="Tsang A."/>
            <person name="Wiebenga A."/>
            <person name="Young D."/>
            <person name="Pisabarro A."/>
            <person name="Eastwood D.C."/>
            <person name="Martin F."/>
            <person name="Cullen D."/>
            <person name="Grigoriev I.V."/>
            <person name="Hibbett D.S."/>
        </authorList>
    </citation>
    <scope>NUCLEOTIDE SEQUENCE [LARGE SCALE GENOMIC DNA]</scope>
    <source>
        <strain evidence="2 3">MD-104</strain>
    </source>
</reference>